<dbReference type="PANTHER" id="PTHR30614">
    <property type="entry name" value="MEMBRANE COMPONENT OF AMINO ACID ABC TRANSPORTER"/>
    <property type="match status" value="1"/>
</dbReference>
<dbReference type="InterPro" id="IPR043429">
    <property type="entry name" value="ArtM/GltK/GlnP/TcyL/YhdX-like"/>
</dbReference>
<feature type="transmembrane region" description="Helical" evidence="8">
    <location>
        <begin position="190"/>
        <end position="217"/>
    </location>
</feature>
<comment type="caution">
    <text evidence="10">The sequence shown here is derived from an EMBL/GenBank/DDBJ whole genome shotgun (WGS) entry which is preliminary data.</text>
</comment>
<dbReference type="PROSITE" id="PS50928">
    <property type="entry name" value="ABC_TM1"/>
    <property type="match status" value="1"/>
</dbReference>
<feature type="domain" description="ABC transmembrane type-1" evidence="9">
    <location>
        <begin position="21"/>
        <end position="209"/>
    </location>
</feature>
<evidence type="ECO:0000256" key="4">
    <source>
        <dbReference type="ARBA" id="ARBA00022475"/>
    </source>
</evidence>
<dbReference type="Proteomes" id="UP000295023">
    <property type="component" value="Unassembled WGS sequence"/>
</dbReference>
<keyword evidence="11" id="KW-1185">Reference proteome</keyword>
<comment type="subcellular location">
    <subcellularLocation>
        <location evidence="1">Cell inner membrane</location>
        <topology evidence="1">Multi-pass membrane protein</topology>
    </subcellularLocation>
    <subcellularLocation>
        <location evidence="8">Cell membrane</location>
        <topology evidence="8">Multi-pass membrane protein</topology>
    </subcellularLocation>
</comment>
<dbReference type="Gene3D" id="1.10.3720.10">
    <property type="entry name" value="MetI-like"/>
    <property type="match status" value="1"/>
</dbReference>
<gene>
    <name evidence="10" type="ORF">EXY23_24260</name>
</gene>
<keyword evidence="7 8" id="KW-0472">Membrane</keyword>
<evidence type="ECO:0000313" key="10">
    <source>
        <dbReference type="EMBL" id="TCZ53647.1"/>
    </source>
</evidence>
<keyword evidence="6 8" id="KW-1133">Transmembrane helix</keyword>
<dbReference type="InterPro" id="IPR000515">
    <property type="entry name" value="MetI-like"/>
</dbReference>
<dbReference type="OrthoDB" id="7341446at2"/>
<feature type="transmembrane region" description="Helical" evidence="8">
    <location>
        <begin position="20"/>
        <end position="48"/>
    </location>
</feature>
<evidence type="ECO:0000256" key="1">
    <source>
        <dbReference type="ARBA" id="ARBA00004429"/>
    </source>
</evidence>
<organism evidence="10 11">
    <name type="scientific">Roseicella aquatilis</name>
    <dbReference type="NCBI Taxonomy" id="2527868"/>
    <lineage>
        <taxon>Bacteria</taxon>
        <taxon>Pseudomonadati</taxon>
        <taxon>Pseudomonadota</taxon>
        <taxon>Alphaproteobacteria</taxon>
        <taxon>Acetobacterales</taxon>
        <taxon>Roseomonadaceae</taxon>
        <taxon>Roseicella</taxon>
    </lineage>
</organism>
<dbReference type="RefSeq" id="WP_132296101.1">
    <property type="nucleotide sequence ID" value="NZ_SKBM01000037.1"/>
</dbReference>
<dbReference type="InterPro" id="IPR035906">
    <property type="entry name" value="MetI-like_sf"/>
</dbReference>
<dbReference type="NCBIfam" id="TIGR01726">
    <property type="entry name" value="HEQRo_perm_3TM"/>
    <property type="match status" value="1"/>
</dbReference>
<dbReference type="AlphaFoldDB" id="A0A4R4D349"/>
<keyword evidence="3 8" id="KW-0813">Transport</keyword>
<evidence type="ECO:0000256" key="2">
    <source>
        <dbReference type="ARBA" id="ARBA00010072"/>
    </source>
</evidence>
<dbReference type="SUPFAM" id="SSF161098">
    <property type="entry name" value="MetI-like"/>
    <property type="match status" value="1"/>
</dbReference>
<dbReference type="GO" id="GO:0022857">
    <property type="term" value="F:transmembrane transporter activity"/>
    <property type="evidence" value="ECO:0007669"/>
    <property type="project" value="InterPro"/>
</dbReference>
<dbReference type="CDD" id="cd06261">
    <property type="entry name" value="TM_PBP2"/>
    <property type="match status" value="1"/>
</dbReference>
<evidence type="ECO:0000256" key="5">
    <source>
        <dbReference type="ARBA" id="ARBA00022692"/>
    </source>
</evidence>
<dbReference type="InterPro" id="IPR010065">
    <property type="entry name" value="AA_ABC_transptr_permease_3TM"/>
</dbReference>
<evidence type="ECO:0000256" key="8">
    <source>
        <dbReference type="RuleBase" id="RU363032"/>
    </source>
</evidence>
<dbReference type="Pfam" id="PF00528">
    <property type="entry name" value="BPD_transp_1"/>
    <property type="match status" value="1"/>
</dbReference>
<dbReference type="GO" id="GO:0006865">
    <property type="term" value="P:amino acid transport"/>
    <property type="evidence" value="ECO:0007669"/>
    <property type="project" value="TreeGrafter"/>
</dbReference>
<feature type="transmembrane region" description="Helical" evidence="8">
    <location>
        <begin position="69"/>
        <end position="87"/>
    </location>
</feature>
<evidence type="ECO:0000256" key="7">
    <source>
        <dbReference type="ARBA" id="ARBA00023136"/>
    </source>
</evidence>
<accession>A0A4R4D349</accession>
<name>A0A4R4D349_9PROT</name>
<reference evidence="10 11" key="1">
    <citation type="submission" date="2019-03" db="EMBL/GenBank/DDBJ databases">
        <title>Paracraurococcus aquatilis NE82 genome sequence.</title>
        <authorList>
            <person name="Zhao Y."/>
            <person name="Du Z."/>
        </authorList>
    </citation>
    <scope>NUCLEOTIDE SEQUENCE [LARGE SCALE GENOMIC DNA]</scope>
    <source>
        <strain evidence="10 11">NE82</strain>
    </source>
</reference>
<evidence type="ECO:0000313" key="11">
    <source>
        <dbReference type="Proteomes" id="UP000295023"/>
    </source>
</evidence>
<evidence type="ECO:0000256" key="3">
    <source>
        <dbReference type="ARBA" id="ARBA00022448"/>
    </source>
</evidence>
<dbReference type="PANTHER" id="PTHR30614:SF35">
    <property type="entry name" value="ABC TRANSPORTER PERMEASE PROTEIN"/>
    <property type="match status" value="1"/>
</dbReference>
<dbReference type="EMBL" id="SKBM01000037">
    <property type="protein sequence ID" value="TCZ53647.1"/>
    <property type="molecule type" value="Genomic_DNA"/>
</dbReference>
<keyword evidence="4" id="KW-1003">Cell membrane</keyword>
<comment type="similarity">
    <text evidence="2">Belongs to the binding-protein-dependent transport system permease family. HisMQ subfamily.</text>
</comment>
<dbReference type="GO" id="GO:0043190">
    <property type="term" value="C:ATP-binding cassette (ABC) transporter complex"/>
    <property type="evidence" value="ECO:0007669"/>
    <property type="project" value="InterPro"/>
</dbReference>
<keyword evidence="5 8" id="KW-0812">Transmembrane</keyword>
<evidence type="ECO:0000256" key="6">
    <source>
        <dbReference type="ARBA" id="ARBA00022989"/>
    </source>
</evidence>
<evidence type="ECO:0000259" key="9">
    <source>
        <dbReference type="PROSITE" id="PS50928"/>
    </source>
</evidence>
<sequence length="232" mass="25110">MGFQFQFQPVLARTDVLLDGLWLTLQLSGIGILFGALLGILLAMLRGLAGRPVRLLVDSYVEVVRNTPFLVQLLIIFFGVPTLGIRLSAEQAALSAIVLNLGAYATEIVRAGIESVHKSQIEAGLSLAMTRWQVFRHVVLAPALARVWPALSSQFVLMMLSTSVCSFISVQELSAQAANIESDTFRSFEVYILVTLIYLALAILLRLLLAGLGAVLFPTGSGLGRLRGQTGR</sequence>
<protein>
    <submittedName>
        <fullName evidence="10">Amino acid ABC transporter permease</fullName>
    </submittedName>
</protein>
<proteinExistence type="inferred from homology"/>